<accession>A0A4Q0S3P6</accession>
<dbReference type="Gene3D" id="1.10.101.10">
    <property type="entry name" value="PGBD-like superfamily/PGBD"/>
    <property type="match status" value="1"/>
</dbReference>
<evidence type="ECO:0000259" key="1">
    <source>
        <dbReference type="Pfam" id="PF01471"/>
    </source>
</evidence>
<gene>
    <name evidence="2" type="ORF">XH99_16270</name>
</gene>
<reference evidence="2 3" key="1">
    <citation type="submission" date="2015-04" db="EMBL/GenBank/DDBJ databases">
        <title>Comparative genomics of rhizobia nodulating Arachis hypogaea in China.</title>
        <authorList>
            <person name="Li Y."/>
        </authorList>
    </citation>
    <scope>NUCLEOTIDE SEQUENCE [LARGE SCALE GENOMIC DNA]</scope>
    <source>
        <strain evidence="2 3">CCBAU 51757</strain>
    </source>
</reference>
<keyword evidence="3" id="KW-1185">Reference proteome</keyword>
<organism evidence="2 3">
    <name type="scientific">Bradyrhizobium nanningense</name>
    <dbReference type="NCBI Taxonomy" id="1325118"/>
    <lineage>
        <taxon>Bacteria</taxon>
        <taxon>Pseudomonadati</taxon>
        <taxon>Pseudomonadota</taxon>
        <taxon>Alphaproteobacteria</taxon>
        <taxon>Hyphomicrobiales</taxon>
        <taxon>Nitrobacteraceae</taxon>
        <taxon>Bradyrhizobium</taxon>
    </lineage>
</organism>
<name>A0A4Q0S3P6_9BRAD</name>
<dbReference type="Proteomes" id="UP000289546">
    <property type="component" value="Unassembled WGS sequence"/>
</dbReference>
<dbReference type="EMBL" id="LBJQ01000077">
    <property type="protein sequence ID" value="RXH27802.1"/>
    <property type="molecule type" value="Genomic_DNA"/>
</dbReference>
<dbReference type="InterPro" id="IPR036366">
    <property type="entry name" value="PGBDSf"/>
</dbReference>
<sequence length="281" mass="30309">MGLSGEDVKHLQNALNTIAQYNQPKFDTANALLKTDGIFGVRTKARVVEFQSRNNIVGDGIVGSITMNLINIAMDVIKRLPAPPPPVGIYKRMFAIIYAGMFHDKITSDGRIATKTGYPKAVNGVNLTPGLPFSQIGAVAGEEDCTHFISCCIGRPPAMKVMGTHIEGGGLPLQTAPHVKQAGAYGRDTVPEMVPHLVSAKLATVVGPQFQPRDLPLTKHNILTKLQPGDLIAYASKDKPANYEHLVILVGPTAIACHTRSRFGPDFDTIGFPWVTLLRLP</sequence>
<proteinExistence type="predicted"/>
<protein>
    <recommendedName>
        <fullName evidence="1">Peptidoglycan binding-like domain-containing protein</fullName>
    </recommendedName>
</protein>
<feature type="domain" description="Peptidoglycan binding-like" evidence="1">
    <location>
        <begin position="4"/>
        <end position="69"/>
    </location>
</feature>
<dbReference type="AlphaFoldDB" id="A0A4Q0S3P6"/>
<dbReference type="InterPro" id="IPR036365">
    <property type="entry name" value="PGBD-like_sf"/>
</dbReference>
<comment type="caution">
    <text evidence="2">The sequence shown here is derived from an EMBL/GenBank/DDBJ whole genome shotgun (WGS) entry which is preliminary data.</text>
</comment>
<evidence type="ECO:0000313" key="2">
    <source>
        <dbReference type="EMBL" id="RXH27802.1"/>
    </source>
</evidence>
<dbReference type="InterPro" id="IPR002477">
    <property type="entry name" value="Peptidoglycan-bd-like"/>
</dbReference>
<dbReference type="SUPFAM" id="SSF47090">
    <property type="entry name" value="PGBD-like"/>
    <property type="match status" value="1"/>
</dbReference>
<dbReference type="Pfam" id="PF01471">
    <property type="entry name" value="PG_binding_1"/>
    <property type="match status" value="1"/>
</dbReference>
<evidence type="ECO:0000313" key="3">
    <source>
        <dbReference type="Proteomes" id="UP000289546"/>
    </source>
</evidence>